<gene>
    <name evidence="2" type="ORF">SPARVUS_LOCUS16518812</name>
</gene>
<dbReference type="EMBL" id="CATNWA010021741">
    <property type="protein sequence ID" value="CAI9623718.1"/>
    <property type="molecule type" value="Genomic_DNA"/>
</dbReference>
<sequence>MLSSRQLPGGGRRLADTQQQAASREAASRDPQQWTSALTAASFSRGPAISRQGPSQQPASPGA</sequence>
<comment type="caution">
    <text evidence="2">The sequence shown here is derived from an EMBL/GenBank/DDBJ whole genome shotgun (WGS) entry which is preliminary data.</text>
</comment>
<feature type="compositionally biased region" description="Polar residues" evidence="1">
    <location>
        <begin position="52"/>
        <end position="63"/>
    </location>
</feature>
<dbReference type="Proteomes" id="UP001162483">
    <property type="component" value="Unassembled WGS sequence"/>
</dbReference>
<accession>A0ABN9HW74</accession>
<reference evidence="2" key="1">
    <citation type="submission" date="2023-05" db="EMBL/GenBank/DDBJ databases">
        <authorList>
            <person name="Stuckert A."/>
        </authorList>
    </citation>
    <scope>NUCLEOTIDE SEQUENCE</scope>
</reference>
<feature type="region of interest" description="Disordered" evidence="1">
    <location>
        <begin position="1"/>
        <end position="63"/>
    </location>
</feature>
<evidence type="ECO:0000313" key="2">
    <source>
        <dbReference type="EMBL" id="CAI9623718.1"/>
    </source>
</evidence>
<name>A0ABN9HW74_9NEOB</name>
<protein>
    <submittedName>
        <fullName evidence="2">Uncharacterized protein</fullName>
    </submittedName>
</protein>
<feature type="compositionally biased region" description="Polar residues" evidence="1">
    <location>
        <begin position="30"/>
        <end position="42"/>
    </location>
</feature>
<keyword evidence="3" id="KW-1185">Reference proteome</keyword>
<organism evidence="2 3">
    <name type="scientific">Staurois parvus</name>
    <dbReference type="NCBI Taxonomy" id="386267"/>
    <lineage>
        <taxon>Eukaryota</taxon>
        <taxon>Metazoa</taxon>
        <taxon>Chordata</taxon>
        <taxon>Craniata</taxon>
        <taxon>Vertebrata</taxon>
        <taxon>Euteleostomi</taxon>
        <taxon>Amphibia</taxon>
        <taxon>Batrachia</taxon>
        <taxon>Anura</taxon>
        <taxon>Neobatrachia</taxon>
        <taxon>Ranoidea</taxon>
        <taxon>Ranidae</taxon>
        <taxon>Staurois</taxon>
    </lineage>
</organism>
<evidence type="ECO:0000313" key="3">
    <source>
        <dbReference type="Proteomes" id="UP001162483"/>
    </source>
</evidence>
<proteinExistence type="predicted"/>
<evidence type="ECO:0000256" key="1">
    <source>
        <dbReference type="SAM" id="MobiDB-lite"/>
    </source>
</evidence>